<dbReference type="EMBL" id="BARS01008399">
    <property type="protein sequence ID" value="GAF78253.1"/>
    <property type="molecule type" value="Genomic_DNA"/>
</dbReference>
<evidence type="ECO:0000313" key="2">
    <source>
        <dbReference type="EMBL" id="GAF78253.1"/>
    </source>
</evidence>
<proteinExistence type="predicted"/>
<reference evidence="2" key="1">
    <citation type="journal article" date="2014" name="Front. Microbiol.">
        <title>High frequency of phylogenetically diverse reductive dehalogenase-homologous genes in deep subseafloor sedimentary metagenomes.</title>
        <authorList>
            <person name="Kawai M."/>
            <person name="Futagami T."/>
            <person name="Toyoda A."/>
            <person name="Takaki Y."/>
            <person name="Nishi S."/>
            <person name="Hori S."/>
            <person name="Arai W."/>
            <person name="Tsubouchi T."/>
            <person name="Morono Y."/>
            <person name="Uchiyama I."/>
            <person name="Ito T."/>
            <person name="Fujiyama A."/>
            <person name="Inagaki F."/>
            <person name="Takami H."/>
        </authorList>
    </citation>
    <scope>NUCLEOTIDE SEQUENCE</scope>
    <source>
        <strain evidence="2">Expedition CK06-06</strain>
    </source>
</reference>
<organism evidence="2">
    <name type="scientific">marine sediment metagenome</name>
    <dbReference type="NCBI Taxonomy" id="412755"/>
    <lineage>
        <taxon>unclassified sequences</taxon>
        <taxon>metagenomes</taxon>
        <taxon>ecological metagenomes</taxon>
    </lineage>
</organism>
<dbReference type="AlphaFoldDB" id="X0SB13"/>
<gene>
    <name evidence="2" type="ORF">S01H1_16027</name>
</gene>
<keyword evidence="1" id="KW-0175">Coiled coil</keyword>
<accession>X0SB13</accession>
<feature type="coiled-coil region" evidence="1">
    <location>
        <begin position="7"/>
        <end position="64"/>
    </location>
</feature>
<evidence type="ECO:0000256" key="1">
    <source>
        <dbReference type="SAM" id="Coils"/>
    </source>
</evidence>
<sequence>MSNLNQLIDLREEIEELQRKAYKAEGALDKAKEQLQEDFGCRTVKAARKLLKRLQAEEVAMEEELSASLEIFQGEWGEHLHA</sequence>
<name>X0SB13_9ZZZZ</name>
<protein>
    <submittedName>
        <fullName evidence="2">Uncharacterized protein</fullName>
    </submittedName>
</protein>
<comment type="caution">
    <text evidence="2">The sequence shown here is derived from an EMBL/GenBank/DDBJ whole genome shotgun (WGS) entry which is preliminary data.</text>
</comment>